<evidence type="ECO:0000313" key="3">
    <source>
        <dbReference type="Proteomes" id="UP000016584"/>
    </source>
</evidence>
<dbReference type="EMBL" id="ATDL01000015">
    <property type="protein sequence ID" value="ERJ58697.1"/>
    <property type="molecule type" value="Genomic_DNA"/>
</dbReference>
<sequence length="356" mass="41230">MMKSLNFNIEQSTGNISASFVSLGLDTFTKAAEWVSNLDYRRNIDKDNMLCLFDEQCGTCSTKHALLKRLADENGNTGLRLMLGIFTMNAGNSPAVKEVLKKYRLDYIPEAHNYLRTHNYLLDYTGIGINETKFELDILEEIEIQPEQITDYKVSYHKDYLDRWIRENGVPYSLDELWKIREECIKALTLSRLELQTERLSLRPFRKEDGKAMYELNDDPEVLQYTGDVQFENVAATEVFLEGYNQYVAYGVGRMIVTLKETGEILGWCGLKYHPDTNEYDIGYRFYKKHWGKGYATESAIAAMEDGFARLAVKQIVGRARVENTASIRVFDKLNMEFVEEFVEDGENWVLYQISR</sequence>
<dbReference type="PATRIC" id="fig|1346330.5.peg.2023"/>
<feature type="domain" description="N-acetyltransferase" evidence="1">
    <location>
        <begin position="200"/>
        <end position="356"/>
    </location>
</feature>
<organism evidence="2 3">
    <name type="scientific">Sphingobacterium paucimobilis HER1398</name>
    <dbReference type="NCBI Taxonomy" id="1346330"/>
    <lineage>
        <taxon>Bacteria</taxon>
        <taxon>Pseudomonadati</taxon>
        <taxon>Bacteroidota</taxon>
        <taxon>Sphingobacteriia</taxon>
        <taxon>Sphingobacteriales</taxon>
        <taxon>Sphingobacteriaceae</taxon>
        <taxon>Sphingobacterium</taxon>
    </lineage>
</organism>
<dbReference type="InterPro" id="IPR051531">
    <property type="entry name" value="N-acetyltransferase"/>
</dbReference>
<name>U2HT74_9SPHI</name>
<reference evidence="2 3" key="1">
    <citation type="journal article" date="2013" name="Genome Announc.">
        <title>The Draft Genome Sequence of Sphingomonas paucimobilis Strain HER1398 (Proteobacteria), Host to the Giant PAU Phage, Indicates That It Is a Member of the Genus Sphingobacterium (Bacteroidetes).</title>
        <authorList>
            <person name="White R.A.III."/>
            <person name="Suttle C.A."/>
        </authorList>
    </citation>
    <scope>NUCLEOTIDE SEQUENCE [LARGE SCALE GENOMIC DNA]</scope>
    <source>
        <strain evidence="2 3">HER1398</strain>
    </source>
</reference>
<dbReference type="GO" id="GO:0016747">
    <property type="term" value="F:acyltransferase activity, transferring groups other than amino-acyl groups"/>
    <property type="evidence" value="ECO:0007669"/>
    <property type="project" value="InterPro"/>
</dbReference>
<dbReference type="STRING" id="1346330.M472_07945"/>
<dbReference type="AlphaFoldDB" id="U2HT74"/>
<dbReference type="SUPFAM" id="SSF55729">
    <property type="entry name" value="Acyl-CoA N-acyltransferases (Nat)"/>
    <property type="match status" value="1"/>
</dbReference>
<dbReference type="eggNOG" id="COG1670">
    <property type="taxonomic scope" value="Bacteria"/>
</dbReference>
<dbReference type="Gene3D" id="3.40.630.30">
    <property type="match status" value="1"/>
</dbReference>
<proteinExistence type="predicted"/>
<dbReference type="InterPro" id="IPR016181">
    <property type="entry name" value="Acyl_CoA_acyltransferase"/>
</dbReference>
<dbReference type="PANTHER" id="PTHR43792:SF1">
    <property type="entry name" value="N-ACETYLTRANSFERASE DOMAIN-CONTAINING PROTEIN"/>
    <property type="match status" value="1"/>
</dbReference>
<gene>
    <name evidence="2" type="ORF">M472_07945</name>
</gene>
<dbReference type="InterPro" id="IPR000182">
    <property type="entry name" value="GNAT_dom"/>
</dbReference>
<dbReference type="Pfam" id="PF13302">
    <property type="entry name" value="Acetyltransf_3"/>
    <property type="match status" value="1"/>
</dbReference>
<evidence type="ECO:0000313" key="2">
    <source>
        <dbReference type="EMBL" id="ERJ58697.1"/>
    </source>
</evidence>
<dbReference type="RefSeq" id="WP_021070190.1">
    <property type="nucleotide sequence ID" value="NZ_ATDL01000015.1"/>
</dbReference>
<protein>
    <recommendedName>
        <fullName evidence="1">N-acetyltransferase domain-containing protein</fullName>
    </recommendedName>
</protein>
<keyword evidence="3" id="KW-1185">Reference proteome</keyword>
<comment type="caution">
    <text evidence="2">The sequence shown here is derived from an EMBL/GenBank/DDBJ whole genome shotgun (WGS) entry which is preliminary data.</text>
</comment>
<dbReference type="PROSITE" id="PS51186">
    <property type="entry name" value="GNAT"/>
    <property type="match status" value="1"/>
</dbReference>
<dbReference type="Proteomes" id="UP000016584">
    <property type="component" value="Unassembled WGS sequence"/>
</dbReference>
<accession>U2HT74</accession>
<dbReference type="PANTHER" id="PTHR43792">
    <property type="entry name" value="GNAT FAMILY, PUTATIVE (AFU_ORTHOLOGUE AFUA_3G00765)-RELATED-RELATED"/>
    <property type="match status" value="1"/>
</dbReference>
<evidence type="ECO:0000259" key="1">
    <source>
        <dbReference type="PROSITE" id="PS51186"/>
    </source>
</evidence>